<dbReference type="PANTHER" id="PTHR35093">
    <property type="entry name" value="OUTER MEMBRANE PROTEIN NMB0088-RELATED"/>
    <property type="match status" value="1"/>
</dbReference>
<dbReference type="EMBL" id="AP022839">
    <property type="protein sequence ID" value="BCA96423.1"/>
    <property type="molecule type" value="Genomic_DNA"/>
</dbReference>
<gene>
    <name evidence="9" type="ORF">TUM19329_27840</name>
</gene>
<feature type="chain" id="PRO_5026084018" evidence="8">
    <location>
        <begin position="19"/>
        <end position="390"/>
    </location>
</feature>
<feature type="signal peptide" evidence="8">
    <location>
        <begin position="1"/>
        <end position="18"/>
    </location>
</feature>
<dbReference type="GO" id="GO:0009279">
    <property type="term" value="C:cell outer membrane"/>
    <property type="evidence" value="ECO:0007669"/>
    <property type="project" value="UniProtKB-SubCell"/>
</dbReference>
<evidence type="ECO:0000256" key="5">
    <source>
        <dbReference type="ARBA" id="ARBA00022729"/>
    </source>
</evidence>
<organism evidence="9 10">
    <name type="scientific">Legionella antarctica</name>
    <dbReference type="NCBI Taxonomy" id="2708020"/>
    <lineage>
        <taxon>Bacteria</taxon>
        <taxon>Pseudomonadati</taxon>
        <taxon>Pseudomonadota</taxon>
        <taxon>Gammaproteobacteria</taxon>
        <taxon>Legionellales</taxon>
        <taxon>Legionellaceae</taxon>
        <taxon>Legionella</taxon>
    </lineage>
</organism>
<evidence type="ECO:0000256" key="4">
    <source>
        <dbReference type="ARBA" id="ARBA00022692"/>
    </source>
</evidence>
<dbReference type="Gene3D" id="2.40.160.60">
    <property type="entry name" value="Outer membrane protein transport protein (OMPP1/FadL/TodX)"/>
    <property type="match status" value="1"/>
</dbReference>
<comment type="subcellular location">
    <subcellularLocation>
        <location evidence="1">Cell outer membrane</location>
        <topology evidence="1">Multi-pass membrane protein</topology>
    </subcellularLocation>
</comment>
<accession>A0A6F8T892</accession>
<keyword evidence="3" id="KW-1134">Transmembrane beta strand</keyword>
<reference evidence="9" key="1">
    <citation type="journal article" date="2020" name="Microbiol. Resour. Announc.">
        <title>Complete Genome Sequence of Novel Psychrotolerant Legionella Strain TUM19329, Isolated from Antarctic Lake Sediment.</title>
        <authorList>
            <person name="Shimada S."/>
            <person name="Nakai R."/>
            <person name="Aoki K."/>
            <person name="Shimoeda N."/>
            <person name="Ohno G."/>
            <person name="Miyazaki Y."/>
            <person name="Kudoh S."/>
            <person name="Imura S."/>
            <person name="Watanabe K."/>
            <person name="Ishii Y."/>
            <person name="Tateda K."/>
        </authorList>
    </citation>
    <scope>NUCLEOTIDE SEQUENCE [LARGE SCALE GENOMIC DNA]</scope>
    <source>
        <strain evidence="9">TUM19329</strain>
    </source>
</reference>
<dbReference type="SUPFAM" id="SSF56935">
    <property type="entry name" value="Porins"/>
    <property type="match status" value="1"/>
</dbReference>
<keyword evidence="6" id="KW-0472">Membrane</keyword>
<evidence type="ECO:0000256" key="3">
    <source>
        <dbReference type="ARBA" id="ARBA00022452"/>
    </source>
</evidence>
<comment type="similarity">
    <text evidence="2">Belongs to the OmpP1/FadL family.</text>
</comment>
<evidence type="ECO:0000256" key="1">
    <source>
        <dbReference type="ARBA" id="ARBA00004571"/>
    </source>
</evidence>
<dbReference type="GO" id="GO:0015483">
    <property type="term" value="F:long-chain fatty acid transporting porin activity"/>
    <property type="evidence" value="ECO:0007669"/>
    <property type="project" value="TreeGrafter"/>
</dbReference>
<proteinExistence type="inferred from homology"/>
<evidence type="ECO:0000313" key="10">
    <source>
        <dbReference type="Proteomes" id="UP000502894"/>
    </source>
</evidence>
<dbReference type="Proteomes" id="UP000502894">
    <property type="component" value="Chromosome"/>
</dbReference>
<evidence type="ECO:0000256" key="8">
    <source>
        <dbReference type="SAM" id="SignalP"/>
    </source>
</evidence>
<evidence type="ECO:0000256" key="2">
    <source>
        <dbReference type="ARBA" id="ARBA00008163"/>
    </source>
</evidence>
<keyword evidence="10" id="KW-1185">Reference proteome</keyword>
<dbReference type="PANTHER" id="PTHR35093:SF8">
    <property type="entry name" value="OUTER MEMBRANE PROTEIN NMB0088-RELATED"/>
    <property type="match status" value="1"/>
</dbReference>
<sequence>MRTQFMGLLCMLALNAHANVIQYFAGISYNNPSELFKVKNDLFLIGSTGSYADLKFTGSVLNFNTLQYDSGTNHSQTYTPLPYGRLAKRFNEKIVFALDVTQPFNSNLNWGNHAFTRYANTQNYLTDVDVSPKISYALSQKWKIGGGLNFNFLANNEVNFAVPTGQFTSDILTNPTSSFGLGFNLGATYIINKTNFLGLTYYSRIRQNTKGTSTLGPLVNPNLEFSFFMPTTIVANYVHIFSPEWLISVSGYRSDWSVNQQVRLYNTAVPPPMSNFVFDMHFGNSYAFIAAVRKQVNEQLGLTLVGMRDGGPEKDNLRTITFPSYAQYFIGLSGDYHFNKSTSIELLCGHLISHPSIQNRVVVTNTSIPFTTGKVNINVEVVDLKLKIEA</sequence>
<dbReference type="Pfam" id="PF03349">
    <property type="entry name" value="Toluene_X"/>
    <property type="match status" value="1"/>
</dbReference>
<dbReference type="InterPro" id="IPR005017">
    <property type="entry name" value="OMPP1/FadL/TodX"/>
</dbReference>
<evidence type="ECO:0000256" key="7">
    <source>
        <dbReference type="ARBA" id="ARBA00023237"/>
    </source>
</evidence>
<evidence type="ECO:0000256" key="6">
    <source>
        <dbReference type="ARBA" id="ARBA00023136"/>
    </source>
</evidence>
<dbReference type="RefSeq" id="WP_173237745.1">
    <property type="nucleotide sequence ID" value="NZ_AP022839.1"/>
</dbReference>
<dbReference type="AlphaFoldDB" id="A0A6F8T892"/>
<name>A0A6F8T892_9GAMM</name>
<keyword evidence="5 8" id="KW-0732">Signal</keyword>
<protein>
    <submittedName>
        <fullName evidence="9">Membrane protein</fullName>
    </submittedName>
</protein>
<dbReference type="KEGG" id="lant:TUM19329_27840"/>
<keyword evidence="7" id="KW-0998">Cell outer membrane</keyword>
<keyword evidence="4" id="KW-0812">Transmembrane</keyword>
<evidence type="ECO:0000313" key="9">
    <source>
        <dbReference type="EMBL" id="BCA96423.1"/>
    </source>
</evidence>